<name>I4EEJ1_9BACT</name>
<organism evidence="1 2">
    <name type="scientific">Nitrolancea hollandica Lb</name>
    <dbReference type="NCBI Taxonomy" id="1129897"/>
    <lineage>
        <taxon>Bacteria</taxon>
        <taxon>Pseudomonadati</taxon>
        <taxon>Thermomicrobiota</taxon>
        <taxon>Thermomicrobia</taxon>
        <taxon>Sphaerobacterales</taxon>
        <taxon>Sphaerobacterineae</taxon>
        <taxon>Sphaerobacteraceae</taxon>
        <taxon>Nitrolancea</taxon>
    </lineage>
</organism>
<proteinExistence type="predicted"/>
<accession>I4EEJ1</accession>
<comment type="caution">
    <text evidence="1">The sequence shown here is derived from an EMBL/GenBank/DDBJ whole genome shotgun (WGS) entry which is preliminary data.</text>
</comment>
<evidence type="ECO:0000313" key="1">
    <source>
        <dbReference type="EMBL" id="CCF83103.1"/>
    </source>
</evidence>
<gene>
    <name evidence="1" type="ORF">NITHO_1860002</name>
</gene>
<sequence>MAVSGFEAYMQHLRGAFSHWLM</sequence>
<dbReference type="EMBL" id="CAGS01000097">
    <property type="protein sequence ID" value="CCF83103.1"/>
    <property type="molecule type" value="Genomic_DNA"/>
</dbReference>
<dbReference type="AlphaFoldDB" id="I4EEJ1"/>
<protein>
    <submittedName>
        <fullName evidence="1">Uncharacterized protein</fullName>
    </submittedName>
</protein>
<evidence type="ECO:0000313" key="2">
    <source>
        <dbReference type="Proteomes" id="UP000004221"/>
    </source>
</evidence>
<keyword evidence="2" id="KW-1185">Reference proteome</keyword>
<reference evidence="1 2" key="1">
    <citation type="journal article" date="2012" name="ISME J.">
        <title>Nitrification expanded: discovery, physiology and genomics of a nitrite-oxidizing bacterium from the phylum Chloroflexi.</title>
        <authorList>
            <person name="Sorokin D.Y."/>
            <person name="Lucker S."/>
            <person name="Vejmelkova D."/>
            <person name="Kostrikina N.A."/>
            <person name="Kleerebezem R."/>
            <person name="Rijpstra W.I."/>
            <person name="Damste J.S."/>
            <person name="Le Paslier D."/>
            <person name="Muyzer G."/>
            <person name="Wagner M."/>
            <person name="van Loosdrecht M.C."/>
            <person name="Daims H."/>
        </authorList>
    </citation>
    <scope>NUCLEOTIDE SEQUENCE [LARGE SCALE GENOMIC DNA]</scope>
    <source>
        <strain evidence="2">none</strain>
    </source>
</reference>
<dbReference type="Proteomes" id="UP000004221">
    <property type="component" value="Unassembled WGS sequence"/>
</dbReference>